<feature type="binding site" evidence="10">
    <location>
        <begin position="265"/>
        <end position="266"/>
    </location>
    <ligand>
        <name>L-histidine</name>
        <dbReference type="ChEBI" id="CHEBI:57595"/>
    </ligand>
</feature>
<dbReference type="Pfam" id="PF03129">
    <property type="entry name" value="HGTP_anticodon"/>
    <property type="match status" value="1"/>
</dbReference>
<dbReference type="CDD" id="cd00773">
    <property type="entry name" value="HisRS-like_core"/>
    <property type="match status" value="1"/>
</dbReference>
<protein>
    <recommendedName>
        <fullName evidence="9">Histidine--tRNA ligase</fullName>
        <ecNumber evidence="9">6.1.1.21</ecNumber>
    </recommendedName>
    <alternativeName>
        <fullName evidence="9">Histidyl-tRNA synthetase</fullName>
        <shortName evidence="9">HisRS</shortName>
    </alternativeName>
</protein>
<dbReference type="PANTHER" id="PTHR43707">
    <property type="entry name" value="HISTIDYL-TRNA SYNTHETASE"/>
    <property type="match status" value="1"/>
</dbReference>
<evidence type="ECO:0000313" key="12">
    <source>
        <dbReference type="EMBL" id="MBD3866656.1"/>
    </source>
</evidence>
<keyword evidence="9" id="KW-0963">Cytoplasm</keyword>
<dbReference type="Gene3D" id="3.30.930.10">
    <property type="entry name" value="Bira Bifunctional Protein, Domain 2"/>
    <property type="match status" value="1"/>
</dbReference>
<keyword evidence="4 9" id="KW-0547">Nucleotide-binding</keyword>
<name>A0A8J6Y6D6_9BACT</name>
<dbReference type="EC" id="6.1.1.21" evidence="9"/>
<dbReference type="EMBL" id="JACXWD010000002">
    <property type="protein sequence ID" value="MBD3866656.1"/>
    <property type="molecule type" value="Genomic_DNA"/>
</dbReference>
<feature type="binding site" evidence="10">
    <location>
        <position position="130"/>
    </location>
    <ligand>
        <name>L-histidine</name>
        <dbReference type="ChEBI" id="CHEBI:57595"/>
    </ligand>
</feature>
<dbReference type="InterPro" id="IPR033656">
    <property type="entry name" value="HisRS_anticodon"/>
</dbReference>
<gene>
    <name evidence="9" type="primary">hisS</name>
    <name evidence="12" type="ORF">IFK94_00885</name>
</gene>
<evidence type="ECO:0000256" key="4">
    <source>
        <dbReference type="ARBA" id="ARBA00022741"/>
    </source>
</evidence>
<keyword evidence="7 9" id="KW-0030">Aminoacyl-tRNA synthetase</keyword>
<evidence type="ECO:0000256" key="7">
    <source>
        <dbReference type="ARBA" id="ARBA00023146"/>
    </source>
</evidence>
<evidence type="ECO:0000259" key="11">
    <source>
        <dbReference type="PROSITE" id="PS50862"/>
    </source>
</evidence>
<dbReference type="PROSITE" id="PS50862">
    <property type="entry name" value="AA_TRNA_LIGASE_II"/>
    <property type="match status" value="1"/>
</dbReference>
<dbReference type="Pfam" id="PF13393">
    <property type="entry name" value="tRNA-synt_His"/>
    <property type="match status" value="1"/>
</dbReference>
<comment type="subunit">
    <text evidence="2 9">Homodimer.</text>
</comment>
<feature type="binding site" evidence="10">
    <location>
        <position position="134"/>
    </location>
    <ligand>
        <name>L-histidine</name>
        <dbReference type="ChEBI" id="CHEBI:57595"/>
    </ligand>
</feature>
<evidence type="ECO:0000256" key="3">
    <source>
        <dbReference type="ARBA" id="ARBA00022598"/>
    </source>
</evidence>
<feature type="binding site" evidence="10">
    <location>
        <position position="116"/>
    </location>
    <ligand>
        <name>L-histidine</name>
        <dbReference type="ChEBI" id="CHEBI:57595"/>
    </ligand>
</feature>
<comment type="subcellular location">
    <subcellularLocation>
        <location evidence="9">Cytoplasm</location>
    </subcellularLocation>
</comment>
<evidence type="ECO:0000256" key="2">
    <source>
        <dbReference type="ARBA" id="ARBA00011738"/>
    </source>
</evidence>
<dbReference type="Proteomes" id="UP000648239">
    <property type="component" value="Unassembled WGS sequence"/>
</dbReference>
<keyword evidence="3 9" id="KW-0436">Ligase</keyword>
<evidence type="ECO:0000256" key="6">
    <source>
        <dbReference type="ARBA" id="ARBA00022917"/>
    </source>
</evidence>
<evidence type="ECO:0000313" key="13">
    <source>
        <dbReference type="Proteomes" id="UP000648239"/>
    </source>
</evidence>
<accession>A0A8J6Y6D6</accession>
<dbReference type="GO" id="GO:0005524">
    <property type="term" value="F:ATP binding"/>
    <property type="evidence" value="ECO:0007669"/>
    <property type="project" value="UniProtKB-UniRule"/>
</dbReference>
<comment type="similarity">
    <text evidence="1 9">Belongs to the class-II aminoacyl-tRNA synthetase family.</text>
</comment>
<feature type="domain" description="Aminoacyl-transfer RNA synthetases class-II family profile" evidence="11">
    <location>
        <begin position="1"/>
        <end position="360"/>
    </location>
</feature>
<dbReference type="InterPro" id="IPR036621">
    <property type="entry name" value="Anticodon-bd_dom_sf"/>
</dbReference>
<feature type="binding site" evidence="10">
    <location>
        <begin position="82"/>
        <end position="84"/>
    </location>
    <ligand>
        <name>L-histidine</name>
        <dbReference type="ChEBI" id="CHEBI:57595"/>
    </ligand>
</feature>
<dbReference type="InterPro" id="IPR045864">
    <property type="entry name" value="aa-tRNA-synth_II/BPL/LPL"/>
</dbReference>
<evidence type="ECO:0000256" key="10">
    <source>
        <dbReference type="PIRSR" id="PIRSR001549-1"/>
    </source>
</evidence>
<dbReference type="SUPFAM" id="SSF52954">
    <property type="entry name" value="Class II aaRS ABD-related"/>
    <property type="match status" value="1"/>
</dbReference>
<evidence type="ECO:0000256" key="1">
    <source>
        <dbReference type="ARBA" id="ARBA00008226"/>
    </source>
</evidence>
<feature type="binding site" evidence="10">
    <location>
        <position position="261"/>
    </location>
    <ligand>
        <name>L-histidine</name>
        <dbReference type="ChEBI" id="CHEBI:57595"/>
    </ligand>
</feature>
<reference evidence="12 13" key="1">
    <citation type="submission" date="2020-08" db="EMBL/GenBank/DDBJ databases">
        <title>Acidobacteriota in marine sediments use diverse sulfur dissimilation pathways.</title>
        <authorList>
            <person name="Wasmund K."/>
        </authorList>
    </citation>
    <scope>NUCLEOTIDE SEQUENCE [LARGE SCALE GENOMIC DNA]</scope>
    <source>
        <strain evidence="12">MAG AM4</strain>
    </source>
</reference>
<evidence type="ECO:0000256" key="5">
    <source>
        <dbReference type="ARBA" id="ARBA00022840"/>
    </source>
</evidence>
<keyword evidence="5 9" id="KW-0067">ATP-binding</keyword>
<dbReference type="CDD" id="cd00859">
    <property type="entry name" value="HisRS_anticodon"/>
    <property type="match status" value="1"/>
</dbReference>
<dbReference type="GO" id="GO:0004821">
    <property type="term" value="F:histidine-tRNA ligase activity"/>
    <property type="evidence" value="ECO:0007669"/>
    <property type="project" value="UniProtKB-UniRule"/>
</dbReference>
<dbReference type="SUPFAM" id="SSF55681">
    <property type="entry name" value="Class II aaRS and biotin synthetases"/>
    <property type="match status" value="1"/>
</dbReference>
<dbReference type="AlphaFoldDB" id="A0A8J6Y6D6"/>
<evidence type="ECO:0000256" key="8">
    <source>
        <dbReference type="ARBA" id="ARBA00047639"/>
    </source>
</evidence>
<sequence length="420" mass="46857">MKAKYAALRGTRDLLPEEIGHWLYLEQAVRDVFGRYRFHEIRTPVLEATELFARSVGESTDIVHKEMYTIQRGDESISLRPENTASVVRAFVQHNLHRSIADGFPARYYYIGPMFRYERPQKGRQRQFHQIGAEVLGSADPLCDAETLEMLCRFLDELGIGDRELVLNSLGDPDCRSRYRAALVDWLEPRREQLCEDCRRKSADNPLRVFDCKVKEDQALLIDAPEIASFLGDEAAEHFSAVRALLDRYGIAYRVDPRMVRGLDYYQRTVFEVVSTGLGSQNAILGGGRYDGLVRELGGPEVPGFGFAIGMERLVSLMPEDRVVAGAADLVMICLGQEGLDGGVDLARRLRAAGLNVAMPVAVRPMGAQMKRAGRTGAAFALFVGADELEAGRFGLKNLETGEQVTVDERELLIRLGVNT</sequence>
<dbReference type="PIRSF" id="PIRSF001549">
    <property type="entry name" value="His-tRNA_synth"/>
    <property type="match status" value="1"/>
</dbReference>
<organism evidence="12 13">
    <name type="scientific">Candidatus Polarisedimenticola svalbardensis</name>
    <dbReference type="NCBI Taxonomy" id="2886004"/>
    <lineage>
        <taxon>Bacteria</taxon>
        <taxon>Pseudomonadati</taxon>
        <taxon>Acidobacteriota</taxon>
        <taxon>Candidatus Polarisedimenticolia</taxon>
        <taxon>Candidatus Polarisedimenticolales</taxon>
        <taxon>Candidatus Polarisedimenticolaceae</taxon>
        <taxon>Candidatus Polarisedimenticola</taxon>
    </lineage>
</organism>
<dbReference type="HAMAP" id="MF_00127">
    <property type="entry name" value="His_tRNA_synth"/>
    <property type="match status" value="1"/>
</dbReference>
<dbReference type="InterPro" id="IPR015807">
    <property type="entry name" value="His-tRNA-ligase"/>
</dbReference>
<dbReference type="NCBIfam" id="TIGR00442">
    <property type="entry name" value="hisS"/>
    <property type="match status" value="1"/>
</dbReference>
<dbReference type="InterPro" id="IPR004516">
    <property type="entry name" value="HisRS/HisZ"/>
</dbReference>
<dbReference type="InterPro" id="IPR004154">
    <property type="entry name" value="Anticodon-bd"/>
</dbReference>
<dbReference type="Gene3D" id="3.40.50.800">
    <property type="entry name" value="Anticodon-binding domain"/>
    <property type="match status" value="1"/>
</dbReference>
<evidence type="ECO:0000256" key="9">
    <source>
        <dbReference type="HAMAP-Rule" id="MF_00127"/>
    </source>
</evidence>
<dbReference type="GO" id="GO:0006427">
    <property type="term" value="P:histidyl-tRNA aminoacylation"/>
    <property type="evidence" value="ECO:0007669"/>
    <property type="project" value="UniProtKB-UniRule"/>
</dbReference>
<comment type="caution">
    <text evidence="12">The sequence shown here is derived from an EMBL/GenBank/DDBJ whole genome shotgun (WGS) entry which is preliminary data.</text>
</comment>
<comment type="catalytic activity">
    <reaction evidence="8 9">
        <text>tRNA(His) + L-histidine + ATP = L-histidyl-tRNA(His) + AMP + diphosphate + H(+)</text>
        <dbReference type="Rhea" id="RHEA:17313"/>
        <dbReference type="Rhea" id="RHEA-COMP:9665"/>
        <dbReference type="Rhea" id="RHEA-COMP:9689"/>
        <dbReference type="ChEBI" id="CHEBI:15378"/>
        <dbReference type="ChEBI" id="CHEBI:30616"/>
        <dbReference type="ChEBI" id="CHEBI:33019"/>
        <dbReference type="ChEBI" id="CHEBI:57595"/>
        <dbReference type="ChEBI" id="CHEBI:78442"/>
        <dbReference type="ChEBI" id="CHEBI:78527"/>
        <dbReference type="ChEBI" id="CHEBI:456215"/>
        <dbReference type="EC" id="6.1.1.21"/>
    </reaction>
</comment>
<keyword evidence="6 9" id="KW-0648">Protein biosynthesis</keyword>
<dbReference type="InterPro" id="IPR041715">
    <property type="entry name" value="HisRS-like_core"/>
</dbReference>
<proteinExistence type="inferred from homology"/>
<dbReference type="GO" id="GO:0005737">
    <property type="term" value="C:cytoplasm"/>
    <property type="evidence" value="ECO:0007669"/>
    <property type="project" value="UniProtKB-SubCell"/>
</dbReference>
<dbReference type="InterPro" id="IPR006195">
    <property type="entry name" value="aa-tRNA-synth_II"/>
</dbReference>
<dbReference type="PANTHER" id="PTHR43707:SF1">
    <property type="entry name" value="HISTIDINE--TRNA LIGASE, MITOCHONDRIAL-RELATED"/>
    <property type="match status" value="1"/>
</dbReference>